<evidence type="ECO:0000256" key="1">
    <source>
        <dbReference type="SAM" id="MobiDB-lite"/>
    </source>
</evidence>
<dbReference type="EMBL" id="LN483070">
    <property type="protein sequence ID" value="CEA07329.1"/>
    <property type="molecule type" value="Genomic_DNA"/>
</dbReference>
<evidence type="ECO:0000313" key="3">
    <source>
        <dbReference type="EMBL" id="CEA07329.1"/>
    </source>
</evidence>
<proteinExistence type="predicted"/>
<feature type="region of interest" description="Disordered" evidence="1">
    <location>
        <begin position="35"/>
        <end position="59"/>
    </location>
</feature>
<dbReference type="Gene3D" id="2.130.10.10">
    <property type="entry name" value="YVTN repeat-like/Quinoprotein amine dehydrogenase"/>
    <property type="match status" value="1"/>
</dbReference>
<dbReference type="InterPro" id="IPR015943">
    <property type="entry name" value="WD40/YVTN_repeat-like_dom_sf"/>
</dbReference>
<evidence type="ECO:0000256" key="2">
    <source>
        <dbReference type="SAM" id="SignalP"/>
    </source>
</evidence>
<protein>
    <recommendedName>
        <fullName evidence="4">Secreted protein</fullName>
    </recommendedName>
</protein>
<sequence>MTTPSASRRASAAVRQPALLSLAAVLLAGCAAPAASPPAAAPPAEESSSGAAAPAPTREAGAASPRLVLTHDGGLSVLDAATLEPVAELELPGFLRLSDAGDGRHLAVSGDGGFHLLDAGAWTRQHGDHGHHYTTEPRLTGQRIDAGAPGHVVARDGRTAFFDDADGSVTLLDTQQLAAGREDAGREGTELRLPEAHHGVAVPLADGGLIVSRGDDQARTGAAVLAGDGTEVLAGGNCPGLHGVAEAADALAFGCEDGMLIHRDGAFAKVQSPDGYGRLGNQAGSPASAVILADYKTDPEADLERPRRVALVDTAAASMHLVDLDTSYSFRSLGRGPAGEALVLGTDGALHVINPDTAELAARIPVTDAWEEPLDWQQPRPTLFVLGGTAYVTDPARRALHAVDLAAGAVVRSADLEHVPNELDGVEG</sequence>
<organism evidence="3">
    <name type="scientific">Arthrobacter saudimassiliensis</name>
    <dbReference type="NCBI Taxonomy" id="1461584"/>
    <lineage>
        <taxon>Bacteria</taxon>
        <taxon>Bacillati</taxon>
        <taxon>Actinomycetota</taxon>
        <taxon>Actinomycetes</taxon>
        <taxon>Micrococcales</taxon>
        <taxon>Micrococcaceae</taxon>
        <taxon>Arthrobacter</taxon>
    </lineage>
</organism>
<name>A0A078MM31_9MICC</name>
<gene>
    <name evidence="3" type="ORF">BN1051_00641</name>
</gene>
<feature type="compositionally biased region" description="Low complexity" evidence="1">
    <location>
        <begin position="42"/>
        <end position="59"/>
    </location>
</feature>
<feature type="chain" id="PRO_5038529489" description="Secreted protein" evidence="2">
    <location>
        <begin position="35"/>
        <end position="428"/>
    </location>
</feature>
<evidence type="ECO:0008006" key="4">
    <source>
        <dbReference type="Google" id="ProtNLM"/>
    </source>
</evidence>
<feature type="signal peptide" evidence="2">
    <location>
        <begin position="1"/>
        <end position="34"/>
    </location>
</feature>
<dbReference type="AlphaFoldDB" id="A0A078MM31"/>
<reference evidence="3" key="1">
    <citation type="submission" date="2014-07" db="EMBL/GenBank/DDBJ databases">
        <authorList>
            <person name="Urmite Genomes Urmite Genomes"/>
        </authorList>
    </citation>
    <scope>NUCLEOTIDE SEQUENCE</scope>
    <source>
        <strain evidence="3">11W110_air</strain>
    </source>
</reference>
<dbReference type="PATRIC" id="fig|1461584.3.peg.632"/>
<keyword evidence="2" id="KW-0732">Signal</keyword>
<dbReference type="SUPFAM" id="SSF50969">
    <property type="entry name" value="YVTN repeat-like/Quinoprotein amine dehydrogenase"/>
    <property type="match status" value="1"/>
</dbReference>
<accession>A0A078MM31</accession>
<dbReference type="InterPro" id="IPR011044">
    <property type="entry name" value="Quino_amine_DH_bsu"/>
</dbReference>